<dbReference type="AlphaFoldDB" id="A0ABD5SK21"/>
<name>A0ABD5SK21_9EURY</name>
<evidence type="ECO:0000313" key="3">
    <source>
        <dbReference type="Proteomes" id="UP001596383"/>
    </source>
</evidence>
<proteinExistence type="predicted"/>
<feature type="non-terminal residue" evidence="2">
    <location>
        <position position="268"/>
    </location>
</feature>
<reference evidence="2 3" key="1">
    <citation type="journal article" date="2019" name="Int. J. Syst. Evol. Microbiol.">
        <title>The Global Catalogue of Microorganisms (GCM) 10K type strain sequencing project: providing services to taxonomists for standard genome sequencing and annotation.</title>
        <authorList>
            <consortium name="The Broad Institute Genomics Platform"/>
            <consortium name="The Broad Institute Genome Sequencing Center for Infectious Disease"/>
            <person name="Wu L."/>
            <person name="Ma J."/>
        </authorList>
    </citation>
    <scope>NUCLEOTIDE SEQUENCE [LARGE SCALE GENOMIC DNA]</scope>
    <source>
        <strain evidence="2 3">LMG 29247</strain>
    </source>
</reference>
<gene>
    <name evidence="2" type="ORF">ACFQE6_07770</name>
</gene>
<comment type="caution">
    <text evidence="2">The sequence shown here is derived from an EMBL/GenBank/DDBJ whole genome shotgun (WGS) entry which is preliminary data.</text>
</comment>
<protein>
    <submittedName>
        <fullName evidence="2">Uncharacterized protein</fullName>
    </submittedName>
</protein>
<organism evidence="2 3">
    <name type="scientific">Natrinema soli</name>
    <dbReference type="NCBI Taxonomy" id="1930624"/>
    <lineage>
        <taxon>Archaea</taxon>
        <taxon>Methanobacteriati</taxon>
        <taxon>Methanobacteriota</taxon>
        <taxon>Stenosarchaea group</taxon>
        <taxon>Halobacteria</taxon>
        <taxon>Halobacteriales</taxon>
        <taxon>Natrialbaceae</taxon>
        <taxon>Natrinema</taxon>
    </lineage>
</organism>
<keyword evidence="3" id="KW-1185">Reference proteome</keyword>
<evidence type="ECO:0000313" key="2">
    <source>
        <dbReference type="EMBL" id="MFC6764909.1"/>
    </source>
</evidence>
<sequence length="268" mass="28820">MEETSTGVETNNKTVPGGILNLGSDEGKQVGQQNRAGIRLETKEIIDTLQCRLSAQTAGVITAYLTDDSGTVIERQTVATLKGGDTFEFEAALKAGKSYRILCDAQGYDYSRGRTTASYPLESDSLVVTHGIYNGSGAPSNTYRYCIDQIRTSNTAAEKGAAIDLATDDETQSWNGLNKQSGVRIETTASIDGLICRLSENTTGLTTAYLTTDSGDVLERQTIATLEAGNSFTFDTSLAPAEAYWIICDARGDDYIRGRAEVTYPVRA</sequence>
<dbReference type="EMBL" id="JBHSWV010000108">
    <property type="protein sequence ID" value="MFC6764909.1"/>
    <property type="molecule type" value="Genomic_DNA"/>
</dbReference>
<dbReference type="Proteomes" id="UP001596383">
    <property type="component" value="Unassembled WGS sequence"/>
</dbReference>
<feature type="compositionally biased region" description="Polar residues" evidence="1">
    <location>
        <begin position="1"/>
        <end position="14"/>
    </location>
</feature>
<accession>A0ABD5SK21</accession>
<feature type="region of interest" description="Disordered" evidence="1">
    <location>
        <begin position="1"/>
        <end position="28"/>
    </location>
</feature>
<evidence type="ECO:0000256" key="1">
    <source>
        <dbReference type="SAM" id="MobiDB-lite"/>
    </source>
</evidence>